<dbReference type="EMBL" id="CM001220">
    <property type="protein sequence ID" value="AES87067.1"/>
    <property type="molecule type" value="Genomic_DNA"/>
</dbReference>
<name>G7JSC8_MEDTR</name>
<evidence type="ECO:0000313" key="4">
    <source>
        <dbReference type="EnsemblPlants" id="AES87067"/>
    </source>
</evidence>
<dbReference type="Proteomes" id="UP000002051">
    <property type="component" value="Chromosome 4"/>
</dbReference>
<reference evidence="3 5" key="1">
    <citation type="journal article" date="2011" name="Nature">
        <title>The Medicago genome provides insight into the evolution of rhizobial symbioses.</title>
        <authorList>
            <person name="Young N.D."/>
            <person name="Debelle F."/>
            <person name="Oldroyd G.E."/>
            <person name="Geurts R."/>
            <person name="Cannon S.B."/>
            <person name="Udvardi M.K."/>
            <person name="Benedito V.A."/>
            <person name="Mayer K.F."/>
            <person name="Gouzy J."/>
            <person name="Schoof H."/>
            <person name="Van de Peer Y."/>
            <person name="Proost S."/>
            <person name="Cook D.R."/>
            <person name="Meyers B.C."/>
            <person name="Spannagl M."/>
            <person name="Cheung F."/>
            <person name="De Mita S."/>
            <person name="Krishnakumar V."/>
            <person name="Gundlach H."/>
            <person name="Zhou S."/>
            <person name="Mudge J."/>
            <person name="Bharti A.K."/>
            <person name="Murray J.D."/>
            <person name="Naoumkina M.A."/>
            <person name="Rosen B."/>
            <person name="Silverstein K.A."/>
            <person name="Tang H."/>
            <person name="Rombauts S."/>
            <person name="Zhao P.X."/>
            <person name="Zhou P."/>
            <person name="Barbe V."/>
            <person name="Bardou P."/>
            <person name="Bechner M."/>
            <person name="Bellec A."/>
            <person name="Berger A."/>
            <person name="Berges H."/>
            <person name="Bidwell S."/>
            <person name="Bisseling T."/>
            <person name="Choisne N."/>
            <person name="Couloux A."/>
            <person name="Denny R."/>
            <person name="Deshpande S."/>
            <person name="Dai X."/>
            <person name="Doyle J.J."/>
            <person name="Dudez A.M."/>
            <person name="Farmer A.D."/>
            <person name="Fouteau S."/>
            <person name="Franken C."/>
            <person name="Gibelin C."/>
            <person name="Gish J."/>
            <person name="Goldstein S."/>
            <person name="Gonzalez A.J."/>
            <person name="Green P.J."/>
            <person name="Hallab A."/>
            <person name="Hartog M."/>
            <person name="Hua A."/>
            <person name="Humphray S.J."/>
            <person name="Jeong D.H."/>
            <person name="Jing Y."/>
            <person name="Jocker A."/>
            <person name="Kenton S.M."/>
            <person name="Kim D.J."/>
            <person name="Klee K."/>
            <person name="Lai H."/>
            <person name="Lang C."/>
            <person name="Lin S."/>
            <person name="Macmil S.L."/>
            <person name="Magdelenat G."/>
            <person name="Matthews L."/>
            <person name="McCorrison J."/>
            <person name="Monaghan E.L."/>
            <person name="Mun J.H."/>
            <person name="Najar F.Z."/>
            <person name="Nicholson C."/>
            <person name="Noirot C."/>
            <person name="O'Bleness M."/>
            <person name="Paule C.R."/>
            <person name="Poulain J."/>
            <person name="Prion F."/>
            <person name="Qin B."/>
            <person name="Qu C."/>
            <person name="Retzel E.F."/>
            <person name="Riddle C."/>
            <person name="Sallet E."/>
            <person name="Samain S."/>
            <person name="Samson N."/>
            <person name="Sanders I."/>
            <person name="Saurat O."/>
            <person name="Scarpelli C."/>
            <person name="Schiex T."/>
            <person name="Segurens B."/>
            <person name="Severin A.J."/>
            <person name="Sherrier D.J."/>
            <person name="Shi R."/>
            <person name="Sims S."/>
            <person name="Singer S.R."/>
            <person name="Sinharoy S."/>
            <person name="Sterck L."/>
            <person name="Viollet A."/>
            <person name="Wang B.B."/>
            <person name="Wang K."/>
            <person name="Wang M."/>
            <person name="Wang X."/>
            <person name="Warfsmann J."/>
            <person name="Weissenbach J."/>
            <person name="White D.D."/>
            <person name="White J.D."/>
            <person name="Wiley G.B."/>
            <person name="Wincker P."/>
            <person name="Xing Y."/>
            <person name="Yang L."/>
            <person name="Yao Z."/>
            <person name="Ying F."/>
            <person name="Zhai J."/>
            <person name="Zhou L."/>
            <person name="Zuber A."/>
            <person name="Denarie J."/>
            <person name="Dixon R.A."/>
            <person name="May G.D."/>
            <person name="Schwartz D.C."/>
            <person name="Rogers J."/>
            <person name="Quetier F."/>
            <person name="Town C.D."/>
            <person name="Roe B.A."/>
        </authorList>
    </citation>
    <scope>NUCLEOTIDE SEQUENCE [LARGE SCALE GENOMIC DNA]</scope>
    <source>
        <strain evidence="3">A17</strain>
        <strain evidence="4 5">cv. Jemalong A17</strain>
    </source>
</reference>
<sequence length="87" mass="10542">MYNVFLSFRGEESRAKFMSHLYSSLQNAGIYTFRDDDEIQRGDQISISTYAQEMAQTWWIFYLFSGIYERKWRRVGILFIFYISTYS</sequence>
<gene>
    <name evidence="3" type="ordered locus">MTR_4g020740</name>
</gene>
<dbReference type="EnsemblPlants" id="AES87067">
    <property type="protein sequence ID" value="AES87067"/>
    <property type="gene ID" value="MTR_4g020740"/>
</dbReference>
<dbReference type="SUPFAM" id="SSF52200">
    <property type="entry name" value="Toll/Interleukin receptor TIR domain"/>
    <property type="match status" value="1"/>
</dbReference>
<protein>
    <submittedName>
        <fullName evidence="3">Disease resistance protein (TIR-NBS-LRR class)</fullName>
    </submittedName>
</protein>
<evidence type="ECO:0000313" key="5">
    <source>
        <dbReference type="Proteomes" id="UP000002051"/>
    </source>
</evidence>
<feature type="domain" description="TIR" evidence="2">
    <location>
        <begin position="1"/>
        <end position="87"/>
    </location>
</feature>
<proteinExistence type="predicted"/>
<accession>G7JSC8</accession>
<dbReference type="AlphaFoldDB" id="G7JSC8"/>
<dbReference type="Gene3D" id="3.40.50.10140">
    <property type="entry name" value="Toll/interleukin-1 receptor homology (TIR) domain"/>
    <property type="match status" value="1"/>
</dbReference>
<dbReference type="InterPro" id="IPR035897">
    <property type="entry name" value="Toll_tir_struct_dom_sf"/>
</dbReference>
<dbReference type="InterPro" id="IPR000157">
    <property type="entry name" value="TIR_dom"/>
</dbReference>
<keyword evidence="1" id="KW-0520">NAD</keyword>
<evidence type="ECO:0000259" key="2">
    <source>
        <dbReference type="PROSITE" id="PS50104"/>
    </source>
</evidence>
<evidence type="ECO:0000313" key="3">
    <source>
        <dbReference type="EMBL" id="AES87067.1"/>
    </source>
</evidence>
<dbReference type="PaxDb" id="3880-AES87067"/>
<dbReference type="HOGENOM" id="CLU_2486779_0_0_1"/>
<organism evidence="3 5">
    <name type="scientific">Medicago truncatula</name>
    <name type="common">Barrel medic</name>
    <name type="synonym">Medicago tribuloides</name>
    <dbReference type="NCBI Taxonomy" id="3880"/>
    <lineage>
        <taxon>Eukaryota</taxon>
        <taxon>Viridiplantae</taxon>
        <taxon>Streptophyta</taxon>
        <taxon>Embryophyta</taxon>
        <taxon>Tracheophyta</taxon>
        <taxon>Spermatophyta</taxon>
        <taxon>Magnoliopsida</taxon>
        <taxon>eudicotyledons</taxon>
        <taxon>Gunneridae</taxon>
        <taxon>Pentapetalae</taxon>
        <taxon>rosids</taxon>
        <taxon>fabids</taxon>
        <taxon>Fabales</taxon>
        <taxon>Fabaceae</taxon>
        <taxon>Papilionoideae</taxon>
        <taxon>50 kb inversion clade</taxon>
        <taxon>NPAAA clade</taxon>
        <taxon>Hologalegina</taxon>
        <taxon>IRL clade</taxon>
        <taxon>Trifolieae</taxon>
        <taxon>Medicago</taxon>
    </lineage>
</organism>
<dbReference type="PROSITE" id="PS50104">
    <property type="entry name" value="TIR"/>
    <property type="match status" value="1"/>
</dbReference>
<keyword evidence="5" id="KW-1185">Reference proteome</keyword>
<dbReference type="PANTHER" id="PTHR32009:SF160">
    <property type="entry name" value="DISEASE RESISTANCE PROTEIN (TIR-NBS-LRR CLASS)"/>
    <property type="match status" value="1"/>
</dbReference>
<dbReference type="Pfam" id="PF01582">
    <property type="entry name" value="TIR"/>
    <property type="match status" value="1"/>
</dbReference>
<evidence type="ECO:0000256" key="1">
    <source>
        <dbReference type="ARBA" id="ARBA00023027"/>
    </source>
</evidence>
<dbReference type="GO" id="GO:0007165">
    <property type="term" value="P:signal transduction"/>
    <property type="evidence" value="ECO:0007669"/>
    <property type="project" value="InterPro"/>
</dbReference>
<dbReference type="PANTHER" id="PTHR32009">
    <property type="entry name" value="TMV RESISTANCE PROTEIN N-LIKE"/>
    <property type="match status" value="1"/>
</dbReference>
<reference evidence="3 5" key="2">
    <citation type="journal article" date="2014" name="BMC Genomics">
        <title>An improved genome release (version Mt4.0) for the model legume Medicago truncatula.</title>
        <authorList>
            <person name="Tang H."/>
            <person name="Krishnakumar V."/>
            <person name="Bidwell S."/>
            <person name="Rosen B."/>
            <person name="Chan A."/>
            <person name="Zhou S."/>
            <person name="Gentzbittel L."/>
            <person name="Childs K.L."/>
            <person name="Yandell M."/>
            <person name="Gundlach H."/>
            <person name="Mayer K.F."/>
            <person name="Schwartz D.C."/>
            <person name="Town C.D."/>
        </authorList>
    </citation>
    <scope>GENOME REANNOTATION</scope>
    <source>
        <strain evidence="4 5">cv. Jemalong A17</strain>
    </source>
</reference>
<reference evidence="4" key="3">
    <citation type="submission" date="2015-04" db="UniProtKB">
        <authorList>
            <consortium name="EnsemblPlants"/>
        </authorList>
    </citation>
    <scope>IDENTIFICATION</scope>
    <source>
        <strain evidence="4">cv. Jemalong A17</strain>
    </source>
</reference>